<dbReference type="InterPro" id="IPR011993">
    <property type="entry name" value="PH-like_dom_sf"/>
</dbReference>
<name>A0AAE1HLS5_9NEOP</name>
<dbReference type="PROSITE" id="PS50003">
    <property type="entry name" value="PH_DOMAIN"/>
    <property type="match status" value="1"/>
</dbReference>
<organism evidence="3 4">
    <name type="scientific">Frankliniella fusca</name>
    <dbReference type="NCBI Taxonomy" id="407009"/>
    <lineage>
        <taxon>Eukaryota</taxon>
        <taxon>Metazoa</taxon>
        <taxon>Ecdysozoa</taxon>
        <taxon>Arthropoda</taxon>
        <taxon>Hexapoda</taxon>
        <taxon>Insecta</taxon>
        <taxon>Pterygota</taxon>
        <taxon>Neoptera</taxon>
        <taxon>Paraneoptera</taxon>
        <taxon>Thysanoptera</taxon>
        <taxon>Terebrantia</taxon>
        <taxon>Thripoidea</taxon>
        <taxon>Thripidae</taxon>
        <taxon>Frankliniella</taxon>
    </lineage>
</organism>
<protein>
    <submittedName>
        <fullName evidence="3">Spectrin beta chain</fullName>
    </submittedName>
</protein>
<feature type="compositionally biased region" description="Pro residues" evidence="1">
    <location>
        <begin position="1"/>
        <end position="10"/>
    </location>
</feature>
<evidence type="ECO:0000313" key="4">
    <source>
        <dbReference type="Proteomes" id="UP001219518"/>
    </source>
</evidence>
<dbReference type="CDD" id="cd10571">
    <property type="entry name" value="PH_beta_spectrin"/>
    <property type="match status" value="1"/>
</dbReference>
<dbReference type="PANTHER" id="PTHR37283:SF1">
    <property type="entry name" value="PH DOMAIN-CONTAINING PROTEIN YHR131C"/>
    <property type="match status" value="1"/>
</dbReference>
<accession>A0AAE1HLS5</accession>
<dbReference type="GO" id="GO:0005543">
    <property type="term" value="F:phospholipid binding"/>
    <property type="evidence" value="ECO:0007669"/>
    <property type="project" value="InterPro"/>
</dbReference>
<proteinExistence type="predicted"/>
<sequence>MPDPAPSPRTEPPERVKSLPVESVQPMAPRLSAKDTSSTSRKKDRSRSKSPFRSFRWKKGSGPKSPTLAPTSASDDESNMERAEAAPSTNVEGVLTRKPVWESQTKKASNRSWDKVYIVLRGNLLSAYKDQKSYNASPGICFKNESPSDLRGGSCETAEDYTKKKHVFRLKLSGGAEYLFQAKDDNERSKWVTSLAQACEMQGSPGPSRAQTLPASTEQRREDTKRRSFFTLKKN</sequence>
<dbReference type="Proteomes" id="UP001219518">
    <property type="component" value="Unassembled WGS sequence"/>
</dbReference>
<evidence type="ECO:0000256" key="1">
    <source>
        <dbReference type="SAM" id="MobiDB-lite"/>
    </source>
</evidence>
<dbReference type="AlphaFoldDB" id="A0AAE1HLS5"/>
<gene>
    <name evidence="3" type="ORF">KUF71_001655</name>
</gene>
<dbReference type="SUPFAM" id="SSF50729">
    <property type="entry name" value="PH domain-like"/>
    <property type="match status" value="1"/>
</dbReference>
<dbReference type="InterPro" id="IPR001849">
    <property type="entry name" value="PH_domain"/>
</dbReference>
<dbReference type="InterPro" id="IPR001605">
    <property type="entry name" value="PH_dom-spectrin-type"/>
</dbReference>
<feature type="region of interest" description="Disordered" evidence="1">
    <location>
        <begin position="200"/>
        <end position="235"/>
    </location>
</feature>
<dbReference type="PANTHER" id="PTHR37283">
    <property type="entry name" value="PH DOMAIN-CONTAINING PROTEIN YHR131C"/>
    <property type="match status" value="1"/>
</dbReference>
<reference evidence="3" key="2">
    <citation type="journal article" date="2023" name="BMC Genomics">
        <title>Pest status, molecular evolution, and epigenetic factors derived from the genome assembly of Frankliniella fusca, a thysanopteran phytovirus vector.</title>
        <authorList>
            <person name="Catto M.A."/>
            <person name="Labadie P.E."/>
            <person name="Jacobson A.L."/>
            <person name="Kennedy G.G."/>
            <person name="Srinivasan R."/>
            <person name="Hunt B.G."/>
        </authorList>
    </citation>
    <scope>NUCLEOTIDE SEQUENCE</scope>
    <source>
        <strain evidence="3">PL_HMW_Pooled</strain>
    </source>
</reference>
<feature type="domain" description="PH" evidence="2">
    <location>
        <begin position="88"/>
        <end position="200"/>
    </location>
</feature>
<keyword evidence="4" id="KW-1185">Reference proteome</keyword>
<reference evidence="3" key="1">
    <citation type="submission" date="2021-07" db="EMBL/GenBank/DDBJ databases">
        <authorList>
            <person name="Catto M.A."/>
            <person name="Jacobson A."/>
            <person name="Kennedy G."/>
            <person name="Labadie P."/>
            <person name="Hunt B.G."/>
            <person name="Srinivasan R."/>
        </authorList>
    </citation>
    <scope>NUCLEOTIDE SEQUENCE</scope>
    <source>
        <strain evidence="3">PL_HMW_Pooled</strain>
        <tissue evidence="3">Head</tissue>
    </source>
</reference>
<dbReference type="Gene3D" id="2.30.29.30">
    <property type="entry name" value="Pleckstrin-homology domain (PH domain)/Phosphotyrosine-binding domain (PTB)"/>
    <property type="match status" value="1"/>
</dbReference>
<feature type="region of interest" description="Disordered" evidence="1">
    <location>
        <begin position="1"/>
        <end position="109"/>
    </location>
</feature>
<feature type="compositionally biased region" description="Basic residues" evidence="1">
    <location>
        <begin position="40"/>
        <end position="61"/>
    </location>
</feature>
<comment type="caution">
    <text evidence="3">The sequence shown here is derived from an EMBL/GenBank/DDBJ whole genome shotgun (WGS) entry which is preliminary data.</text>
</comment>
<dbReference type="SMART" id="SM00233">
    <property type="entry name" value="PH"/>
    <property type="match status" value="1"/>
</dbReference>
<dbReference type="Pfam" id="PF15410">
    <property type="entry name" value="PH_9"/>
    <property type="match status" value="1"/>
</dbReference>
<dbReference type="EMBL" id="JAHWGI010001134">
    <property type="protein sequence ID" value="KAK3922996.1"/>
    <property type="molecule type" value="Genomic_DNA"/>
</dbReference>
<dbReference type="PRINTS" id="PR00683">
    <property type="entry name" value="SPECTRINPH"/>
</dbReference>
<dbReference type="InterPro" id="IPR041681">
    <property type="entry name" value="PH_9"/>
</dbReference>
<evidence type="ECO:0000259" key="2">
    <source>
        <dbReference type="PROSITE" id="PS50003"/>
    </source>
</evidence>
<dbReference type="FunFam" id="2.30.29.30:FF:000024">
    <property type="entry name" value="Spectrin beta chain"/>
    <property type="match status" value="1"/>
</dbReference>
<evidence type="ECO:0000313" key="3">
    <source>
        <dbReference type="EMBL" id="KAK3922996.1"/>
    </source>
</evidence>